<protein>
    <recommendedName>
        <fullName evidence="7">PARP-type domain-containing protein</fullName>
    </recommendedName>
</protein>
<organism evidence="8 9">
    <name type="scientific">Marssonina brunnea f. sp. multigermtubi (strain MB_m1)</name>
    <name type="common">Marssonina leaf spot fungus</name>
    <dbReference type="NCBI Taxonomy" id="1072389"/>
    <lineage>
        <taxon>Eukaryota</taxon>
        <taxon>Fungi</taxon>
        <taxon>Dikarya</taxon>
        <taxon>Ascomycota</taxon>
        <taxon>Pezizomycotina</taxon>
        <taxon>Leotiomycetes</taxon>
        <taxon>Helotiales</taxon>
        <taxon>Drepanopezizaceae</taxon>
        <taxon>Drepanopeziza</taxon>
    </lineage>
</organism>
<dbReference type="InParanoid" id="K1X0L4"/>
<dbReference type="SMART" id="SM01336">
    <property type="entry name" value="zf-PARP"/>
    <property type="match status" value="1"/>
</dbReference>
<keyword evidence="3" id="KW-0863">Zinc-finger</keyword>
<dbReference type="InterPro" id="IPR036957">
    <property type="entry name" value="Znf_PARP_sf"/>
</dbReference>
<evidence type="ECO:0000256" key="4">
    <source>
        <dbReference type="ARBA" id="ARBA00022833"/>
    </source>
</evidence>
<dbReference type="EMBL" id="JH921446">
    <property type="protein sequence ID" value="EKD14413.1"/>
    <property type="molecule type" value="Genomic_DNA"/>
</dbReference>
<evidence type="ECO:0000256" key="5">
    <source>
        <dbReference type="ARBA" id="ARBA00023242"/>
    </source>
</evidence>
<gene>
    <name evidence="8" type="ORF">MBM_07643</name>
</gene>
<feature type="compositionally biased region" description="Basic residues" evidence="6">
    <location>
        <begin position="359"/>
        <end position="369"/>
    </location>
</feature>
<dbReference type="GO" id="GO:0008270">
    <property type="term" value="F:zinc ion binding"/>
    <property type="evidence" value="ECO:0007669"/>
    <property type="project" value="UniProtKB-KW"/>
</dbReference>
<dbReference type="eggNOG" id="ENOG502S5PB">
    <property type="taxonomic scope" value="Eukaryota"/>
</dbReference>
<dbReference type="Gene3D" id="3.30.1740.10">
    <property type="entry name" value="Zinc finger, PARP-type"/>
    <property type="match status" value="1"/>
</dbReference>
<proteinExistence type="predicted"/>
<evidence type="ECO:0000256" key="6">
    <source>
        <dbReference type="SAM" id="MobiDB-lite"/>
    </source>
</evidence>
<sequence length="436" mass="47255">MSYRVETASTGRAGCTSTECKAANIKIDKDELRLGWVSFKDHESWKWRHWGCVTGKVLEGIRTFLADPDAPGTYRWDALDGYDSEGVEKNSLEKHPDLQEKVRRCITQGFIDAEDFNGDPEMNVLGAVGLRTKEGKKKIKDDQKARTHEFEEMRAQIAALQDEVAMLRANGATVPKREAASTTARADLNEQLAGGSSTGKKRVKDEADEDEATPAKKKRATKKNLKADPEDDEDEATPAKKKRATKKNLKADPEDDEDVKPAKVASKPRAKKGVKKEEDSDEAAEVKPPPAKKPRAKKGAKKGEDTEISGAVDQRIKDEEDADAPAVVSAPKKGASSKKAVKAEPADQNAGIDPVVKSAKVKPASKKSGNKAVKNEPMEEPALAHESKPGMTEGSSMKTHIPEQGEAEATEEDLSAVAIARNGERSGDAADKVKDP</sequence>
<dbReference type="KEGG" id="mbe:MBM_07643"/>
<dbReference type="Proteomes" id="UP000006753">
    <property type="component" value="Unassembled WGS sequence"/>
</dbReference>
<keyword evidence="9" id="KW-1185">Reference proteome</keyword>
<name>K1X0L4_MARBU</name>
<feature type="compositionally biased region" description="Basic and acidic residues" evidence="6">
    <location>
        <begin position="422"/>
        <end position="436"/>
    </location>
</feature>
<dbReference type="Pfam" id="PF00645">
    <property type="entry name" value="zf-PARP"/>
    <property type="match status" value="1"/>
</dbReference>
<dbReference type="OrthoDB" id="429950at2759"/>
<feature type="region of interest" description="Disordered" evidence="6">
    <location>
        <begin position="173"/>
        <end position="436"/>
    </location>
</feature>
<dbReference type="AlphaFoldDB" id="K1X0L4"/>
<comment type="subcellular location">
    <subcellularLocation>
        <location evidence="1">Nucleus</location>
    </subcellularLocation>
</comment>
<reference evidence="8 9" key="1">
    <citation type="journal article" date="2012" name="BMC Genomics">
        <title>Sequencing the genome of Marssonina brunnea reveals fungus-poplar co-evolution.</title>
        <authorList>
            <person name="Zhu S."/>
            <person name="Cao Y.-Z."/>
            <person name="Jiang C."/>
            <person name="Tan B.-Y."/>
            <person name="Wang Z."/>
            <person name="Feng S."/>
            <person name="Zhang L."/>
            <person name="Su X.-H."/>
            <person name="Brejova B."/>
            <person name="Vinar T."/>
            <person name="Xu M."/>
            <person name="Wang M.-X."/>
            <person name="Zhang S.-G."/>
            <person name="Huang M.-R."/>
            <person name="Wu R."/>
            <person name="Zhou Y."/>
        </authorList>
    </citation>
    <scope>NUCLEOTIDE SEQUENCE [LARGE SCALE GENOMIC DNA]</scope>
    <source>
        <strain evidence="8 9">MB_m1</strain>
    </source>
</reference>
<evidence type="ECO:0000256" key="2">
    <source>
        <dbReference type="ARBA" id="ARBA00022723"/>
    </source>
</evidence>
<feature type="compositionally biased region" description="Basic and acidic residues" evidence="6">
    <location>
        <begin position="373"/>
        <end position="388"/>
    </location>
</feature>
<evidence type="ECO:0000259" key="7">
    <source>
        <dbReference type="SMART" id="SM01336"/>
    </source>
</evidence>
<dbReference type="GO" id="GO:0005634">
    <property type="term" value="C:nucleus"/>
    <property type="evidence" value="ECO:0007669"/>
    <property type="project" value="UniProtKB-SubCell"/>
</dbReference>
<dbReference type="STRING" id="1072389.K1X0L4"/>
<evidence type="ECO:0000256" key="1">
    <source>
        <dbReference type="ARBA" id="ARBA00004123"/>
    </source>
</evidence>
<feature type="compositionally biased region" description="Basic residues" evidence="6">
    <location>
        <begin position="215"/>
        <end position="224"/>
    </location>
</feature>
<dbReference type="HOGENOM" id="CLU_045993_0_1_1"/>
<feature type="domain" description="PARP-type" evidence="7">
    <location>
        <begin position="6"/>
        <end position="107"/>
    </location>
</feature>
<evidence type="ECO:0000256" key="3">
    <source>
        <dbReference type="ARBA" id="ARBA00022771"/>
    </source>
</evidence>
<dbReference type="OMA" id="CKNKECQ"/>
<keyword evidence="2" id="KW-0479">Metal-binding</keyword>
<evidence type="ECO:0000313" key="9">
    <source>
        <dbReference type="Proteomes" id="UP000006753"/>
    </source>
</evidence>
<dbReference type="SUPFAM" id="SSF57716">
    <property type="entry name" value="Glucocorticoid receptor-like (DNA-binding domain)"/>
    <property type="match status" value="1"/>
</dbReference>
<dbReference type="InterPro" id="IPR001510">
    <property type="entry name" value="Znf_PARP"/>
</dbReference>
<dbReference type="GO" id="GO:0003677">
    <property type="term" value="F:DNA binding"/>
    <property type="evidence" value="ECO:0007669"/>
    <property type="project" value="InterPro"/>
</dbReference>
<keyword evidence="4" id="KW-0862">Zinc</keyword>
<feature type="compositionally biased region" description="Acidic residues" evidence="6">
    <location>
        <begin position="405"/>
        <end position="414"/>
    </location>
</feature>
<feature type="compositionally biased region" description="Basic residues" evidence="6">
    <location>
        <begin position="239"/>
        <end position="248"/>
    </location>
</feature>
<accession>K1X0L4</accession>
<keyword evidence="5" id="KW-0539">Nucleus</keyword>
<feature type="compositionally biased region" description="Basic residues" evidence="6">
    <location>
        <begin position="290"/>
        <end position="300"/>
    </location>
</feature>
<evidence type="ECO:0000313" key="8">
    <source>
        <dbReference type="EMBL" id="EKD14413.1"/>
    </source>
</evidence>